<evidence type="ECO:0000313" key="7">
    <source>
        <dbReference type="EMBL" id="TPX34618.1"/>
    </source>
</evidence>
<feature type="compositionally biased region" description="Low complexity" evidence="4">
    <location>
        <begin position="325"/>
        <end position="334"/>
    </location>
</feature>
<evidence type="ECO:0008006" key="9">
    <source>
        <dbReference type="Google" id="ProtNLM"/>
    </source>
</evidence>
<dbReference type="Proteomes" id="UP000317494">
    <property type="component" value="Unassembled WGS sequence"/>
</dbReference>
<dbReference type="STRING" id="286115.A0A507C5G8"/>
<dbReference type="InterPro" id="IPR051270">
    <property type="entry name" value="Tyrosine-tRNA_ligase_regulator"/>
</dbReference>
<dbReference type="Pfam" id="PF21972">
    <property type="entry name" value="Arc1p_N_like"/>
    <property type="match status" value="1"/>
</dbReference>
<dbReference type="PROSITE" id="PS50886">
    <property type="entry name" value="TRBD"/>
    <property type="match status" value="1"/>
</dbReference>
<dbReference type="AlphaFoldDB" id="A0A507C5G8"/>
<evidence type="ECO:0000256" key="2">
    <source>
        <dbReference type="ARBA" id="ARBA00022884"/>
    </source>
</evidence>
<keyword evidence="8" id="KW-1185">Reference proteome</keyword>
<dbReference type="Pfam" id="PF01588">
    <property type="entry name" value="tRNA_bind"/>
    <property type="match status" value="1"/>
</dbReference>
<evidence type="ECO:0000259" key="5">
    <source>
        <dbReference type="PROSITE" id="PS50405"/>
    </source>
</evidence>
<feature type="region of interest" description="Disordered" evidence="4">
    <location>
        <begin position="305"/>
        <end position="334"/>
    </location>
</feature>
<evidence type="ECO:0000256" key="3">
    <source>
        <dbReference type="PROSITE-ProRule" id="PRU00209"/>
    </source>
</evidence>
<dbReference type="VEuPathDB" id="FungiDB:SeMB42_g07293"/>
<dbReference type="InterPro" id="IPR002547">
    <property type="entry name" value="tRNA-bd_dom"/>
</dbReference>
<feature type="domain" description="TRNA-binding" evidence="6">
    <location>
        <begin position="337"/>
        <end position="440"/>
    </location>
</feature>
<dbReference type="EMBL" id="QEAN01000494">
    <property type="protein sequence ID" value="TPX34618.1"/>
    <property type="molecule type" value="Genomic_DNA"/>
</dbReference>
<evidence type="ECO:0000256" key="1">
    <source>
        <dbReference type="ARBA" id="ARBA00022555"/>
    </source>
</evidence>
<dbReference type="GO" id="GO:0000049">
    <property type="term" value="F:tRNA binding"/>
    <property type="evidence" value="ECO:0007669"/>
    <property type="project" value="UniProtKB-UniRule"/>
</dbReference>
<dbReference type="InterPro" id="IPR010987">
    <property type="entry name" value="Glutathione-S-Trfase_C-like"/>
</dbReference>
<keyword evidence="2 3" id="KW-0694">RNA-binding</keyword>
<dbReference type="InterPro" id="IPR053836">
    <property type="entry name" value="Arc1-like_N"/>
</dbReference>
<protein>
    <recommendedName>
        <fullName evidence="9">tRNA-binding domain-containing protein</fullName>
    </recommendedName>
</protein>
<evidence type="ECO:0000313" key="8">
    <source>
        <dbReference type="Proteomes" id="UP000317494"/>
    </source>
</evidence>
<dbReference type="PANTHER" id="PTHR11586:SF33">
    <property type="entry name" value="AMINOACYL TRNA SYNTHASE COMPLEX-INTERACTING MULTIFUNCTIONAL PROTEIN 1"/>
    <property type="match status" value="1"/>
</dbReference>
<dbReference type="InterPro" id="IPR012340">
    <property type="entry name" value="NA-bd_OB-fold"/>
</dbReference>
<evidence type="ECO:0000259" key="6">
    <source>
        <dbReference type="PROSITE" id="PS50886"/>
    </source>
</evidence>
<dbReference type="CDD" id="cd02799">
    <property type="entry name" value="tRNA_bind_EMAP-II_like"/>
    <property type="match status" value="1"/>
</dbReference>
<dbReference type="Gene3D" id="2.40.50.140">
    <property type="entry name" value="Nucleic acid-binding proteins"/>
    <property type="match status" value="1"/>
</dbReference>
<evidence type="ECO:0000256" key="4">
    <source>
        <dbReference type="SAM" id="MobiDB-lite"/>
    </source>
</evidence>
<dbReference type="InterPro" id="IPR036282">
    <property type="entry name" value="Glutathione-S-Trfase_C_sf"/>
</dbReference>
<sequence length="504" mass="55084">MTNGTELFVSFQLEKPLAQRIPESGSFLDRGERHERYDDIANPYSRRVLSLLDQPIIDHSQGCSIKRFPPFARKQPARRCADVHWCYSLAAVVSRSWIANLAILNIVAVAAIKRAFGDMSLRAVPAFSSHARPMMAVASDSSSLSRVLAVPAGAAQAHPPSSGATATPIISDILREAIYVDWLGSTPDDKAQICQWMSTAEQVIKPALNDANQRDSAFKHINTHLSRRTFVVFNHPTAADIHLFSTLYEPMKRFSPVLRDSAPHLVRWYDLIQNLIHSGQLNPHGINKVSMPLIAVDLNATRDEPVTKPTVKSSDGKGAKKGAKSDGPVLSDSSDLSPSLIDIRVGLIKTIEKHKDADSLYVEQVDLGGETRTVVSGLVKFLPPEGLCGKLFFFVCNLKAAKMRGIESQGMLLACTDASDPTKLELLQPPPGSKPGDKAWWENYPGTPEAQLNPKKKVWEAIQPGFKSDGERKATYTGVDGKIGYLKTEKGYATVPSIVGGSIK</sequence>
<dbReference type="GO" id="GO:0017102">
    <property type="term" value="C:methionyl glutamyl tRNA synthetase complex"/>
    <property type="evidence" value="ECO:0007669"/>
    <property type="project" value="TreeGrafter"/>
</dbReference>
<proteinExistence type="predicted"/>
<feature type="domain" description="GST C-terminal" evidence="5">
    <location>
        <begin position="172"/>
        <end position="309"/>
    </location>
</feature>
<dbReference type="CDD" id="cd10289">
    <property type="entry name" value="GST_C_AaRS_like"/>
    <property type="match status" value="1"/>
</dbReference>
<gene>
    <name evidence="7" type="ORF">SeMB42_g07293</name>
</gene>
<dbReference type="SUPFAM" id="SSF47616">
    <property type="entry name" value="GST C-terminal domain-like"/>
    <property type="match status" value="1"/>
</dbReference>
<dbReference type="PROSITE" id="PS50405">
    <property type="entry name" value="GST_CTER"/>
    <property type="match status" value="1"/>
</dbReference>
<name>A0A507C5G8_9FUNG</name>
<accession>A0A507C5G8</accession>
<dbReference type="PANTHER" id="PTHR11586">
    <property type="entry name" value="TRNA-AMINOACYLATION COFACTOR ARC1 FAMILY MEMBER"/>
    <property type="match status" value="1"/>
</dbReference>
<dbReference type="SUPFAM" id="SSF50249">
    <property type="entry name" value="Nucleic acid-binding proteins"/>
    <property type="match status" value="1"/>
</dbReference>
<reference evidence="7 8" key="1">
    <citation type="journal article" date="2019" name="Sci. Rep.">
        <title>Comparative genomics of chytrid fungi reveal insights into the obligate biotrophic and pathogenic lifestyle of Synchytrium endobioticum.</title>
        <authorList>
            <person name="van de Vossenberg B.T.L.H."/>
            <person name="Warris S."/>
            <person name="Nguyen H.D.T."/>
            <person name="van Gent-Pelzer M.P.E."/>
            <person name="Joly D.L."/>
            <person name="van de Geest H.C."/>
            <person name="Bonants P.J.M."/>
            <person name="Smith D.S."/>
            <person name="Levesque C.A."/>
            <person name="van der Lee T.A.J."/>
        </authorList>
    </citation>
    <scope>NUCLEOTIDE SEQUENCE [LARGE SCALE GENOMIC DNA]</scope>
    <source>
        <strain evidence="7 8">MB42</strain>
    </source>
</reference>
<keyword evidence="1 3" id="KW-0820">tRNA-binding</keyword>
<comment type="caution">
    <text evidence="7">The sequence shown here is derived from an EMBL/GenBank/DDBJ whole genome shotgun (WGS) entry which is preliminary data.</text>
</comment>
<organism evidence="7 8">
    <name type="scientific">Synchytrium endobioticum</name>
    <dbReference type="NCBI Taxonomy" id="286115"/>
    <lineage>
        <taxon>Eukaryota</taxon>
        <taxon>Fungi</taxon>
        <taxon>Fungi incertae sedis</taxon>
        <taxon>Chytridiomycota</taxon>
        <taxon>Chytridiomycota incertae sedis</taxon>
        <taxon>Chytridiomycetes</taxon>
        <taxon>Synchytriales</taxon>
        <taxon>Synchytriaceae</taxon>
        <taxon>Synchytrium</taxon>
    </lineage>
</organism>
<dbReference type="Gene3D" id="1.20.1050.10">
    <property type="match status" value="1"/>
</dbReference>